<dbReference type="AlphaFoldDB" id="A0A133Q9K5"/>
<dbReference type="PATRIC" id="fig|28128.5.peg.1362"/>
<dbReference type="EMBL" id="LRQG01000092">
    <property type="protein sequence ID" value="KXA39503.1"/>
    <property type="molecule type" value="Genomic_DNA"/>
</dbReference>
<evidence type="ECO:0000313" key="2">
    <source>
        <dbReference type="Proteomes" id="UP000070533"/>
    </source>
</evidence>
<organism evidence="1 2">
    <name type="scientific">Prevotella corporis</name>
    <dbReference type="NCBI Taxonomy" id="28128"/>
    <lineage>
        <taxon>Bacteria</taxon>
        <taxon>Pseudomonadati</taxon>
        <taxon>Bacteroidota</taxon>
        <taxon>Bacteroidia</taxon>
        <taxon>Bacteroidales</taxon>
        <taxon>Prevotellaceae</taxon>
        <taxon>Prevotella</taxon>
    </lineage>
</organism>
<dbReference type="STRING" id="28128.HMPREF3226_01339"/>
<comment type="caution">
    <text evidence="1">The sequence shown here is derived from an EMBL/GenBank/DDBJ whole genome shotgun (WGS) entry which is preliminary data.</text>
</comment>
<keyword evidence="2" id="KW-1185">Reference proteome</keyword>
<protein>
    <submittedName>
        <fullName evidence="1">Uncharacterized protein</fullName>
    </submittedName>
</protein>
<reference evidence="2" key="1">
    <citation type="submission" date="2016-01" db="EMBL/GenBank/DDBJ databases">
        <authorList>
            <person name="Mitreva M."/>
            <person name="Pepin K.H."/>
            <person name="Mihindukulasuriya K.A."/>
            <person name="Fulton R."/>
            <person name="Fronick C."/>
            <person name="O'Laughlin M."/>
            <person name="Miner T."/>
            <person name="Herter B."/>
            <person name="Rosa B.A."/>
            <person name="Cordes M."/>
            <person name="Tomlinson C."/>
            <person name="Wollam A."/>
            <person name="Palsikar V.B."/>
            <person name="Mardis E.R."/>
            <person name="Wilson R.K."/>
        </authorList>
    </citation>
    <scope>NUCLEOTIDE SEQUENCE [LARGE SCALE GENOMIC DNA]</scope>
    <source>
        <strain evidence="2">MJR7716</strain>
    </source>
</reference>
<accession>A0A133Q9K5</accession>
<proteinExistence type="predicted"/>
<gene>
    <name evidence="1" type="ORF">HMPREF3226_01339</name>
</gene>
<sequence>MRKGSAKVVRPAGIANRQPVVAESLTTIRALCDNQSSAVNFFLRLFLCQLALFQYLCNLK</sequence>
<name>A0A133Q9K5_9BACT</name>
<dbReference type="Proteomes" id="UP000070533">
    <property type="component" value="Unassembled WGS sequence"/>
</dbReference>
<evidence type="ECO:0000313" key="1">
    <source>
        <dbReference type="EMBL" id="KXA39503.1"/>
    </source>
</evidence>